<proteinExistence type="predicted"/>
<dbReference type="AlphaFoldDB" id="A0A9D2C9X0"/>
<gene>
    <name evidence="2" type="ORF">H9830_15705</name>
</gene>
<evidence type="ECO:0000313" key="2">
    <source>
        <dbReference type="EMBL" id="HIY67711.1"/>
    </source>
</evidence>
<organism evidence="2 3">
    <name type="scientific">Candidatus Agrococcus pullicola</name>
    <dbReference type="NCBI Taxonomy" id="2838429"/>
    <lineage>
        <taxon>Bacteria</taxon>
        <taxon>Bacillati</taxon>
        <taxon>Actinomycetota</taxon>
        <taxon>Actinomycetes</taxon>
        <taxon>Micrococcales</taxon>
        <taxon>Microbacteriaceae</taxon>
        <taxon>Agrococcus</taxon>
    </lineage>
</organism>
<dbReference type="InterPro" id="IPR005025">
    <property type="entry name" value="FMN_Rdtase-like_dom"/>
</dbReference>
<dbReference type="GO" id="GO:0005829">
    <property type="term" value="C:cytosol"/>
    <property type="evidence" value="ECO:0007669"/>
    <property type="project" value="TreeGrafter"/>
</dbReference>
<dbReference type="InterPro" id="IPR029039">
    <property type="entry name" value="Flavoprotein-like_sf"/>
</dbReference>
<evidence type="ECO:0000259" key="1">
    <source>
        <dbReference type="Pfam" id="PF03358"/>
    </source>
</evidence>
<dbReference type="Pfam" id="PF03358">
    <property type="entry name" value="FMN_red"/>
    <property type="match status" value="1"/>
</dbReference>
<dbReference type="Proteomes" id="UP000824005">
    <property type="component" value="Unassembled WGS sequence"/>
</dbReference>
<reference evidence="2" key="2">
    <citation type="submission" date="2021-04" db="EMBL/GenBank/DDBJ databases">
        <authorList>
            <person name="Gilroy R."/>
        </authorList>
    </citation>
    <scope>NUCLEOTIDE SEQUENCE</scope>
    <source>
        <strain evidence="2">ChiGjej1B1-98</strain>
    </source>
</reference>
<dbReference type="GO" id="GO:0010181">
    <property type="term" value="F:FMN binding"/>
    <property type="evidence" value="ECO:0007669"/>
    <property type="project" value="TreeGrafter"/>
</dbReference>
<accession>A0A9D2C9X0</accession>
<dbReference type="InterPro" id="IPR050712">
    <property type="entry name" value="NAD(P)H-dep_reductase"/>
</dbReference>
<dbReference type="PANTHER" id="PTHR30543">
    <property type="entry name" value="CHROMATE REDUCTASE"/>
    <property type="match status" value="1"/>
</dbReference>
<name>A0A9D2C9X0_9MICO</name>
<dbReference type="SUPFAM" id="SSF52218">
    <property type="entry name" value="Flavoproteins"/>
    <property type="match status" value="1"/>
</dbReference>
<feature type="domain" description="NADPH-dependent FMN reductase-like" evidence="1">
    <location>
        <begin position="21"/>
        <end position="166"/>
    </location>
</feature>
<dbReference type="Gene3D" id="3.40.50.360">
    <property type="match status" value="1"/>
</dbReference>
<dbReference type="GO" id="GO:0016491">
    <property type="term" value="F:oxidoreductase activity"/>
    <property type="evidence" value="ECO:0007669"/>
    <property type="project" value="InterPro"/>
</dbReference>
<reference evidence="2" key="1">
    <citation type="journal article" date="2021" name="PeerJ">
        <title>Extensive microbial diversity within the chicken gut microbiome revealed by metagenomics and culture.</title>
        <authorList>
            <person name="Gilroy R."/>
            <person name="Ravi A."/>
            <person name="Getino M."/>
            <person name="Pursley I."/>
            <person name="Horton D.L."/>
            <person name="Alikhan N.F."/>
            <person name="Baker D."/>
            <person name="Gharbi K."/>
            <person name="Hall N."/>
            <person name="Watson M."/>
            <person name="Adriaenssens E.M."/>
            <person name="Foster-Nyarko E."/>
            <person name="Jarju S."/>
            <person name="Secka A."/>
            <person name="Antonio M."/>
            <person name="Oren A."/>
            <person name="Chaudhuri R.R."/>
            <person name="La Ragione R."/>
            <person name="Hildebrand F."/>
            <person name="Pallen M.J."/>
        </authorList>
    </citation>
    <scope>NUCLEOTIDE SEQUENCE</scope>
    <source>
        <strain evidence="2">ChiGjej1B1-98</strain>
    </source>
</reference>
<sequence>MTTATVPTEQTTSDQIAGASVKIAVIVGSIREDRFCPTPSNWIADQARKRKDVEVDLIDLADYDLPIVLGGNDESAPQPDPVTELGRRLAHADAFVVVTPIYNRSYPASLKNAIDWFYLEWQLKPVGFISYGGITGGLQSIDALRSVFTEFHAVPLRDSITFANFWETFDHDGRPVDTDRTSRHAEGFLGQLVWWAQTLRQARAERPYPFAESE</sequence>
<comment type="caution">
    <text evidence="2">The sequence shown here is derived from an EMBL/GenBank/DDBJ whole genome shotgun (WGS) entry which is preliminary data.</text>
</comment>
<evidence type="ECO:0000313" key="3">
    <source>
        <dbReference type="Proteomes" id="UP000824005"/>
    </source>
</evidence>
<dbReference type="PANTHER" id="PTHR30543:SF21">
    <property type="entry name" value="NAD(P)H-DEPENDENT FMN REDUCTASE LOT6"/>
    <property type="match status" value="1"/>
</dbReference>
<protein>
    <submittedName>
        <fullName evidence="2">NAD(P)H-dependent oxidoreductase</fullName>
    </submittedName>
</protein>
<dbReference type="EMBL" id="DXDC01000475">
    <property type="protein sequence ID" value="HIY67711.1"/>
    <property type="molecule type" value="Genomic_DNA"/>
</dbReference>